<dbReference type="Pfam" id="PF00512">
    <property type="entry name" value="HisKA"/>
    <property type="match status" value="1"/>
</dbReference>
<evidence type="ECO:0000313" key="8">
    <source>
        <dbReference type="EMBL" id="MCA4704021.1"/>
    </source>
</evidence>
<dbReference type="EC" id="2.7.13.3" evidence="2"/>
<dbReference type="SMART" id="SM00388">
    <property type="entry name" value="HisKA"/>
    <property type="match status" value="1"/>
</dbReference>
<dbReference type="PANTHER" id="PTHR43711:SF26">
    <property type="entry name" value="SENSOR HISTIDINE KINASE RCSC"/>
    <property type="match status" value="1"/>
</dbReference>
<comment type="caution">
    <text evidence="8">The sequence shown here is derived from an EMBL/GenBank/DDBJ whole genome shotgun (WGS) entry which is preliminary data.</text>
</comment>
<evidence type="ECO:0000256" key="3">
    <source>
        <dbReference type="ARBA" id="ARBA00022679"/>
    </source>
</evidence>
<dbReference type="EMBL" id="JAIWYE010000019">
    <property type="protein sequence ID" value="MCA4704021.1"/>
    <property type="molecule type" value="Genomic_DNA"/>
</dbReference>
<dbReference type="SUPFAM" id="SSF48452">
    <property type="entry name" value="TPR-like"/>
    <property type="match status" value="1"/>
</dbReference>
<keyword evidence="6" id="KW-0472">Membrane</keyword>
<dbReference type="CDD" id="cd00082">
    <property type="entry name" value="HisKA"/>
    <property type="match status" value="1"/>
</dbReference>
<gene>
    <name evidence="8" type="ORF">LD004_10360</name>
</gene>
<dbReference type="Proteomes" id="UP001198461">
    <property type="component" value="Unassembled WGS sequence"/>
</dbReference>
<evidence type="ECO:0000256" key="2">
    <source>
        <dbReference type="ARBA" id="ARBA00012438"/>
    </source>
</evidence>
<dbReference type="AlphaFoldDB" id="A0AAW4SYV0"/>
<sequence>MDRPGIYRRMQILFHTPCPPGGRKKGGTGMKRISIFCIILLGLIKIQSAQAMTVKDSLIHVLDTIPANEARLDVLYLLAYQDPMSPSCLNYLDRLLKEAAAQDDKKYQCLAMYAYVIYYFNHQDGKNAKLWMDKLTEIALKYKYYNSYFSAKRAEILIHIIEHKIEYSITQAEEMYRLASKTNNIKGMRYAKLCLMNAYLMSARYKEGENAGFEAYRLLPATASLEERKDILQEISLACASIESEESLKYLKEFETVLDKLSQQDKKFKLKVHHTGYLLLETLYAKYYLQNGKIDEARIHLKKMNGYFSPTDYIPCRGLYYDVYAQYYQITQMYDKALIYADSAVNLLSGVSDNNGLDYRIKRAGILADAGRTDEAIPLFRSLLAKKDTFYRHLSTTQIEEIYEMKEIDELLLEKEKHRSIIQTIELVLIIIALIILIPATIRIFYVKKRLKKEEEEIRKMTHIAEEANEVKSHFLSNMSYDIRSTLNNVLGFSQLMTQDPDSIEANQWEEYSEIIQTNSTELIQLVNDVLDLSRLEAGKTKWQIQEYDIIPLCSDIVSIAQMRNSGKIQIDFQTTVKEQAFQLDIARLTQVILSTLIYPVSCDLQRHVTFSLYRNEQEKLLVFRIINTPLADVEFQIRKTDVRHRINRLTIEYFGGTYTVISNLKEEPAIIITYPYSKLPAEDAV</sequence>
<comment type="catalytic activity">
    <reaction evidence="1">
        <text>ATP + protein L-histidine = ADP + protein N-phospho-L-histidine.</text>
        <dbReference type="EC" id="2.7.13.3"/>
    </reaction>
</comment>
<feature type="transmembrane region" description="Helical" evidence="6">
    <location>
        <begin position="427"/>
        <end position="446"/>
    </location>
</feature>
<keyword evidence="6" id="KW-0812">Transmembrane</keyword>
<evidence type="ECO:0000313" key="9">
    <source>
        <dbReference type="Proteomes" id="UP001198461"/>
    </source>
</evidence>
<dbReference type="InterPro" id="IPR036097">
    <property type="entry name" value="HisK_dim/P_sf"/>
</dbReference>
<keyword evidence="3" id="KW-0808">Transferase</keyword>
<accession>A0AAW4SYV0</accession>
<dbReference type="InterPro" id="IPR050736">
    <property type="entry name" value="Sensor_HK_Regulatory"/>
</dbReference>
<keyword evidence="4 8" id="KW-0418">Kinase</keyword>
<evidence type="ECO:0000256" key="6">
    <source>
        <dbReference type="SAM" id="Phobius"/>
    </source>
</evidence>
<dbReference type="PANTHER" id="PTHR43711">
    <property type="entry name" value="TWO-COMPONENT HISTIDINE KINASE"/>
    <property type="match status" value="1"/>
</dbReference>
<dbReference type="InterPro" id="IPR003661">
    <property type="entry name" value="HisK_dim/P_dom"/>
</dbReference>
<name>A0AAW4SYV0_9BACE</name>
<dbReference type="GO" id="GO:0000155">
    <property type="term" value="F:phosphorelay sensor kinase activity"/>
    <property type="evidence" value="ECO:0007669"/>
    <property type="project" value="InterPro"/>
</dbReference>
<keyword evidence="6" id="KW-1133">Transmembrane helix</keyword>
<evidence type="ECO:0000256" key="1">
    <source>
        <dbReference type="ARBA" id="ARBA00000085"/>
    </source>
</evidence>
<evidence type="ECO:0000256" key="4">
    <source>
        <dbReference type="ARBA" id="ARBA00022777"/>
    </source>
</evidence>
<dbReference type="Gene3D" id="1.10.287.130">
    <property type="match status" value="1"/>
</dbReference>
<evidence type="ECO:0000259" key="7">
    <source>
        <dbReference type="SMART" id="SM00388"/>
    </source>
</evidence>
<organism evidence="8 9">
    <name type="scientific">Bacteroides xylanisolvens</name>
    <dbReference type="NCBI Taxonomy" id="371601"/>
    <lineage>
        <taxon>Bacteria</taxon>
        <taxon>Pseudomonadati</taxon>
        <taxon>Bacteroidota</taxon>
        <taxon>Bacteroidia</taxon>
        <taxon>Bacteroidales</taxon>
        <taxon>Bacteroidaceae</taxon>
        <taxon>Bacteroides</taxon>
    </lineage>
</organism>
<reference evidence="8" key="1">
    <citation type="submission" date="2023-08" db="EMBL/GenBank/DDBJ databases">
        <title>Mucin Metabolism Genes Underlie the Key Renovations of Bacteroides xylanisolvens Genomes in Captive Great Apes.</title>
        <authorList>
            <person name="Nishida A.H."/>
        </authorList>
    </citation>
    <scope>NUCLEOTIDE SEQUENCE</scope>
    <source>
        <strain evidence="8">P13.H9</strain>
    </source>
</reference>
<evidence type="ECO:0000256" key="5">
    <source>
        <dbReference type="ARBA" id="ARBA00023012"/>
    </source>
</evidence>
<feature type="domain" description="Signal transduction histidine kinase dimerisation/phosphoacceptor" evidence="7">
    <location>
        <begin position="471"/>
        <end position="539"/>
    </location>
</feature>
<keyword evidence="5" id="KW-0902">Two-component regulatory system</keyword>
<dbReference type="SUPFAM" id="SSF47384">
    <property type="entry name" value="Homodimeric domain of signal transducing histidine kinase"/>
    <property type="match status" value="1"/>
</dbReference>
<protein>
    <recommendedName>
        <fullName evidence="2">histidine kinase</fullName>
        <ecNumber evidence="2">2.7.13.3</ecNumber>
    </recommendedName>
</protein>
<dbReference type="InterPro" id="IPR011990">
    <property type="entry name" value="TPR-like_helical_dom_sf"/>
</dbReference>
<proteinExistence type="predicted"/>
<dbReference type="RefSeq" id="WP_225450589.1">
    <property type="nucleotide sequence ID" value="NZ_AP031409.1"/>
</dbReference>